<evidence type="ECO:0000256" key="4">
    <source>
        <dbReference type="ARBA" id="ARBA00022644"/>
    </source>
</evidence>
<dbReference type="InterPro" id="IPR016166">
    <property type="entry name" value="FAD-bd_PCMH"/>
</dbReference>
<dbReference type="Pfam" id="PF04030">
    <property type="entry name" value="ALO"/>
    <property type="match status" value="1"/>
</dbReference>
<accession>A0AAD4T249</accession>
<dbReference type="AlphaFoldDB" id="A0AAD4T249"/>
<dbReference type="InterPro" id="IPR050432">
    <property type="entry name" value="FAD-linked_Oxidoreductases_BP"/>
</dbReference>
<evidence type="ECO:0000259" key="9">
    <source>
        <dbReference type="PROSITE" id="PS51387"/>
    </source>
</evidence>
<dbReference type="GO" id="GO:0050105">
    <property type="term" value="F:L-gulonolactone oxidase activity"/>
    <property type="evidence" value="ECO:0007669"/>
    <property type="project" value="UniProtKB-EC"/>
</dbReference>
<dbReference type="InterPro" id="IPR006094">
    <property type="entry name" value="Oxid_FAD_bind_N"/>
</dbReference>
<dbReference type="GO" id="GO:0019853">
    <property type="term" value="P:L-ascorbic acid biosynthetic process"/>
    <property type="evidence" value="ECO:0007669"/>
    <property type="project" value="UniProtKB-KW"/>
</dbReference>
<evidence type="ECO:0000256" key="7">
    <source>
        <dbReference type="ARBA" id="ARBA00048083"/>
    </source>
</evidence>
<dbReference type="Gene3D" id="3.30.70.2520">
    <property type="match status" value="1"/>
</dbReference>
<feature type="domain" description="FAD-binding PCMH-type" evidence="9">
    <location>
        <begin position="65"/>
        <end position="245"/>
    </location>
</feature>
<sequence length="607" mass="66956">MAQIHSSNVATVWALCLWSVCLFLLISMAYSTPPGNPISCTSKSTEAQKSYCTISNALNAFPDRSICKFGTVVYPETEDEILSAVAMASKQKMKVKVVTRTSHSIPKLICPDGDDGLLISTLKLDRILNVDVSAMTITVEPGVLLRDLTKHAAKSGLALPAGPYWWGVTIGGLISTGAHGSGWLGNGSAVHDYVQRIRIVTPARPDEGYAKVRILQNNDPDLNAAKLSLGVLGVISQVTLRLEPLFKRSITFVEKSDSDLIQQALSFGNEHEFGEITWYPNQRKVVYRVDDRVPCHVFGNGLNNFTAFRAVPSTALAAKRSLEEIQESTKNASWQCITARTSTAASIASAYGFANDDRNAFVRYPIIGYQHRLQSAGSCLDSPNDGLLTACPADPRIKSAFYHQSAFSIGISKAKNFMLDIQKLRDLEPEAFCSVELYDGILIRYAKASKAYLGKQENSLEFDLTYYRSTNPNTPRLFEDILEEVEQMAVFKYGGKPHWGKNRNVGFIGVIKKYETAAEFLKVKKSYDPFGIFSSKWTDQILGLDQTGVTIIKEGCALEGLCICSEDIHCAPKEGYVCRPGRVYTDARVCTDINRISQNLAFTFTDM</sequence>
<dbReference type="Proteomes" id="UP001202328">
    <property type="component" value="Unassembled WGS sequence"/>
</dbReference>
<feature type="signal peptide" evidence="8">
    <location>
        <begin position="1"/>
        <end position="31"/>
    </location>
</feature>
<evidence type="ECO:0000256" key="2">
    <source>
        <dbReference type="ARBA" id="ARBA00005466"/>
    </source>
</evidence>
<evidence type="ECO:0000313" key="11">
    <source>
        <dbReference type="Proteomes" id="UP001202328"/>
    </source>
</evidence>
<comment type="pathway">
    <text evidence="1">Cofactor biosynthesis; L-ascorbate biosynthesis.</text>
</comment>
<evidence type="ECO:0000313" key="10">
    <source>
        <dbReference type="EMBL" id="KAI3936418.1"/>
    </source>
</evidence>
<gene>
    <name evidence="10" type="ORF">MKW98_000692</name>
</gene>
<dbReference type="PANTHER" id="PTHR13878:SF67">
    <property type="entry name" value="L-GULONOLACTONE OXIDASE 5"/>
    <property type="match status" value="1"/>
</dbReference>
<name>A0AAD4T249_9MAGN</name>
<dbReference type="FunFam" id="3.30.465.10:FF:000033">
    <property type="entry name" value="L-gulonolactone oxidase 5"/>
    <property type="match status" value="1"/>
</dbReference>
<comment type="caution">
    <text evidence="10">The sequence shown here is derived from an EMBL/GenBank/DDBJ whole genome shotgun (WGS) entry which is preliminary data.</text>
</comment>
<dbReference type="InterPro" id="IPR007173">
    <property type="entry name" value="ALO_C"/>
</dbReference>
<organism evidence="10 11">
    <name type="scientific">Papaver atlanticum</name>
    <dbReference type="NCBI Taxonomy" id="357466"/>
    <lineage>
        <taxon>Eukaryota</taxon>
        <taxon>Viridiplantae</taxon>
        <taxon>Streptophyta</taxon>
        <taxon>Embryophyta</taxon>
        <taxon>Tracheophyta</taxon>
        <taxon>Spermatophyta</taxon>
        <taxon>Magnoliopsida</taxon>
        <taxon>Ranunculales</taxon>
        <taxon>Papaveraceae</taxon>
        <taxon>Papaveroideae</taxon>
        <taxon>Papaver</taxon>
    </lineage>
</organism>
<dbReference type="InterPro" id="IPR010030">
    <property type="entry name" value="GULO_Plant"/>
</dbReference>
<keyword evidence="4" id="KW-0060">Ascorbate biosynthesis</keyword>
<keyword evidence="5 8" id="KW-0732">Signal</keyword>
<comment type="catalytic activity">
    <reaction evidence="7">
        <text>L-gulono-1,4-lactone + O2 = L-ascorbate + H2O2 + H(+)</text>
        <dbReference type="Rhea" id="RHEA:32363"/>
        <dbReference type="ChEBI" id="CHEBI:15378"/>
        <dbReference type="ChEBI" id="CHEBI:15379"/>
        <dbReference type="ChEBI" id="CHEBI:16240"/>
        <dbReference type="ChEBI" id="CHEBI:17587"/>
        <dbReference type="ChEBI" id="CHEBI:38290"/>
        <dbReference type="EC" id="1.1.3.8"/>
    </reaction>
</comment>
<evidence type="ECO:0000256" key="5">
    <source>
        <dbReference type="ARBA" id="ARBA00022729"/>
    </source>
</evidence>
<keyword evidence="11" id="KW-1185">Reference proteome</keyword>
<dbReference type="GO" id="GO:0071949">
    <property type="term" value="F:FAD binding"/>
    <property type="evidence" value="ECO:0007669"/>
    <property type="project" value="InterPro"/>
</dbReference>
<dbReference type="EMBL" id="JAJJMB010005965">
    <property type="protein sequence ID" value="KAI3936418.1"/>
    <property type="molecule type" value="Genomic_DNA"/>
</dbReference>
<evidence type="ECO:0000256" key="8">
    <source>
        <dbReference type="SAM" id="SignalP"/>
    </source>
</evidence>
<dbReference type="EC" id="1.1.3.8" evidence="3"/>
<dbReference type="InterPro" id="IPR036318">
    <property type="entry name" value="FAD-bd_PCMH-like_sf"/>
</dbReference>
<evidence type="ECO:0000256" key="6">
    <source>
        <dbReference type="ARBA" id="ARBA00023002"/>
    </source>
</evidence>
<dbReference type="InterPro" id="IPR016169">
    <property type="entry name" value="FAD-bd_PCMH_sub2"/>
</dbReference>
<keyword evidence="6" id="KW-0560">Oxidoreductase</keyword>
<dbReference type="GO" id="GO:0003885">
    <property type="term" value="F:D-arabinono-1,4-lactone oxidase activity"/>
    <property type="evidence" value="ECO:0007669"/>
    <property type="project" value="InterPro"/>
</dbReference>
<dbReference type="PANTHER" id="PTHR13878">
    <property type="entry name" value="GULONOLACTONE OXIDASE"/>
    <property type="match status" value="1"/>
</dbReference>
<dbReference type="Pfam" id="PF01565">
    <property type="entry name" value="FAD_binding_4"/>
    <property type="match status" value="1"/>
</dbReference>
<dbReference type="InterPro" id="IPR055154">
    <property type="entry name" value="GULLO2-like_C"/>
</dbReference>
<dbReference type="PROSITE" id="PS51387">
    <property type="entry name" value="FAD_PCMH"/>
    <property type="match status" value="1"/>
</dbReference>
<evidence type="ECO:0000256" key="3">
    <source>
        <dbReference type="ARBA" id="ARBA00013121"/>
    </source>
</evidence>
<dbReference type="GO" id="GO:0016020">
    <property type="term" value="C:membrane"/>
    <property type="evidence" value="ECO:0007669"/>
    <property type="project" value="InterPro"/>
</dbReference>
<reference evidence="10" key="1">
    <citation type="submission" date="2022-04" db="EMBL/GenBank/DDBJ databases">
        <title>A functionally conserved STORR gene fusion in Papaver species that diverged 16.8 million years ago.</title>
        <authorList>
            <person name="Catania T."/>
        </authorList>
    </citation>
    <scope>NUCLEOTIDE SEQUENCE</scope>
    <source>
        <strain evidence="10">S-188037</strain>
    </source>
</reference>
<feature type="chain" id="PRO_5041984524" description="L-gulonolactone oxidase" evidence="8">
    <location>
        <begin position="32"/>
        <end position="607"/>
    </location>
</feature>
<comment type="similarity">
    <text evidence="2">Belongs to the oxygen-dependent FAD-linked oxidoreductase family.</text>
</comment>
<dbReference type="Pfam" id="PF22906">
    <property type="entry name" value="GULLO2-like_3rd"/>
    <property type="match status" value="1"/>
</dbReference>
<dbReference type="Gene3D" id="3.30.465.10">
    <property type="match status" value="1"/>
</dbReference>
<evidence type="ECO:0000256" key="1">
    <source>
        <dbReference type="ARBA" id="ARBA00005147"/>
    </source>
</evidence>
<dbReference type="SUPFAM" id="SSF56176">
    <property type="entry name" value="FAD-binding/transporter-associated domain-like"/>
    <property type="match status" value="1"/>
</dbReference>
<dbReference type="NCBIfam" id="TIGR01677">
    <property type="entry name" value="pln_FAD_oxido"/>
    <property type="match status" value="1"/>
</dbReference>
<protein>
    <recommendedName>
        <fullName evidence="3">L-gulonolactone oxidase</fullName>
        <ecNumber evidence="3">1.1.3.8</ecNumber>
    </recommendedName>
</protein>
<proteinExistence type="inferred from homology"/>